<dbReference type="SUPFAM" id="SSF56801">
    <property type="entry name" value="Acetyl-CoA synthetase-like"/>
    <property type="match status" value="1"/>
</dbReference>
<dbReference type="GO" id="GO:0050218">
    <property type="term" value="F:propionate-CoA ligase activity"/>
    <property type="evidence" value="ECO:0007669"/>
    <property type="project" value="TreeGrafter"/>
</dbReference>
<dbReference type="AlphaFoldDB" id="A0A6I6EB82"/>
<feature type="domain" description="AMP-binding enzyme C-terminal" evidence="3">
    <location>
        <begin position="510"/>
        <end position="588"/>
    </location>
</feature>
<dbReference type="EC" id="6.2.1.1" evidence="5"/>
<dbReference type="GO" id="GO:0003987">
    <property type="term" value="F:acetate-CoA ligase activity"/>
    <property type="evidence" value="ECO:0007669"/>
    <property type="project" value="UniProtKB-EC"/>
</dbReference>
<dbReference type="EMBL" id="CP039268">
    <property type="protein sequence ID" value="QGU33898.1"/>
    <property type="molecule type" value="Genomic_DNA"/>
</dbReference>
<keyword evidence="6" id="KW-1185">Reference proteome</keyword>
<dbReference type="GO" id="GO:0070013">
    <property type="term" value="C:intracellular organelle lumen"/>
    <property type="evidence" value="ECO:0007669"/>
    <property type="project" value="UniProtKB-ARBA"/>
</dbReference>
<organism evidence="5 6">
    <name type="scientific">Thermochromatium tepidum ATCC 43061</name>
    <dbReference type="NCBI Taxonomy" id="316276"/>
    <lineage>
        <taxon>Bacteria</taxon>
        <taxon>Pseudomonadati</taxon>
        <taxon>Pseudomonadota</taxon>
        <taxon>Gammaproteobacteria</taxon>
        <taxon>Chromatiales</taxon>
        <taxon>Chromatiaceae</taxon>
        <taxon>Thermochromatium</taxon>
    </lineage>
</organism>
<reference evidence="5 6" key="1">
    <citation type="submission" date="2019-12" db="EMBL/GenBank/DDBJ databases">
        <title>The complete genome of the thermophilic, anoxygenic phototrophic gammaproteobacterium Thermochromatium tepidum.</title>
        <authorList>
            <person name="Sattley W.M."/>
            <person name="Swingley W.D."/>
            <person name="Burchell B.M."/>
            <person name="Gurbani S.A."/>
            <person name="Kujawa C.M."/>
            <person name="Nuccio D.A."/>
            <person name="Schladweiler J."/>
            <person name="Shaffer K.N."/>
            <person name="Stokes L.M."/>
            <person name="Touchman J.W."/>
            <person name="Blankenship R.E."/>
            <person name="Madigan M.T."/>
        </authorList>
    </citation>
    <scope>NUCLEOTIDE SEQUENCE [LARGE SCALE GENOMIC DNA]</scope>
    <source>
        <strain evidence="5 6">ATCC 43061</strain>
    </source>
</reference>
<evidence type="ECO:0000259" key="2">
    <source>
        <dbReference type="Pfam" id="PF00501"/>
    </source>
</evidence>
<dbReference type="Gene3D" id="3.40.50.12780">
    <property type="entry name" value="N-terminal domain of ligase-like"/>
    <property type="match status" value="1"/>
</dbReference>
<protein>
    <submittedName>
        <fullName evidence="5">Acetate--CoA ligase</fullName>
        <ecNumber evidence="5">6.2.1.1</ecNumber>
    </submittedName>
</protein>
<dbReference type="FunFam" id="3.40.50.12780:FF:000011">
    <property type="entry name" value="Acetyl-coenzyme A synthetase 2-like, mitochondrial"/>
    <property type="match status" value="1"/>
</dbReference>
<gene>
    <name evidence="5" type="ORF">E6P07_13490</name>
</gene>
<dbReference type="Pfam" id="PF13193">
    <property type="entry name" value="AMP-binding_C"/>
    <property type="match status" value="1"/>
</dbReference>
<evidence type="ECO:0000259" key="3">
    <source>
        <dbReference type="Pfam" id="PF13193"/>
    </source>
</evidence>
<dbReference type="NCBIfam" id="NF001208">
    <property type="entry name" value="PRK00174.1"/>
    <property type="match status" value="1"/>
</dbReference>
<dbReference type="InterPro" id="IPR020845">
    <property type="entry name" value="AMP-binding_CS"/>
</dbReference>
<evidence type="ECO:0000313" key="5">
    <source>
        <dbReference type="EMBL" id="QGU33898.1"/>
    </source>
</evidence>
<dbReference type="Pfam" id="PF16177">
    <property type="entry name" value="ACAS_N"/>
    <property type="match status" value="1"/>
</dbReference>
<dbReference type="FunFam" id="3.30.300.30:FF:000017">
    <property type="entry name" value="Acyl-CoA synthetase short-chain family member 3"/>
    <property type="match status" value="1"/>
</dbReference>
<evidence type="ECO:0000256" key="1">
    <source>
        <dbReference type="ARBA" id="ARBA00006432"/>
    </source>
</evidence>
<name>A0A6I6EB82_THETI</name>
<dbReference type="InterPro" id="IPR042099">
    <property type="entry name" value="ANL_N_sf"/>
</dbReference>
<keyword evidence="5" id="KW-0436">Ligase</keyword>
<feature type="domain" description="AMP-dependent synthetase/ligase" evidence="2">
    <location>
        <begin position="64"/>
        <end position="444"/>
    </location>
</feature>
<dbReference type="Proteomes" id="UP000426424">
    <property type="component" value="Chromosome"/>
</dbReference>
<comment type="similarity">
    <text evidence="1">Belongs to the ATP-dependent AMP-binding enzyme family.</text>
</comment>
<dbReference type="InterPro" id="IPR045851">
    <property type="entry name" value="AMP-bd_C_sf"/>
</dbReference>
<feature type="domain" description="Acetyl-coenzyme A synthetase N-terminal" evidence="4">
    <location>
        <begin position="3"/>
        <end position="57"/>
    </location>
</feature>
<accession>A0A6I6EB82</accession>
<dbReference type="InterPro" id="IPR032387">
    <property type="entry name" value="ACAS_N"/>
</dbReference>
<dbReference type="InterPro" id="IPR025110">
    <property type="entry name" value="AMP-bd_C"/>
</dbReference>
<sequence length="631" mass="68880">MGYQTLYDRSLRDPAGFWAEAAELIDWDRPWDRVLDDSNPPFYRWFKGARLNTCYNAIDRHVRAGRGDQPALIHDSPVTGTKAVITYAELQDQVARFAGALRSLGVAKGDRVILYMPMVPEAVIAMLGCARIGAIHSVVFGGFSARELATRIDDAKPRVMVAGSCGIEPNRIVPYKPLLDSAIDQAAHKPEHCVILQRPQEPGVLIEGRDLNWSQAMAEAEPADCVSVEATDPLYILYTSGTTGQPKGVVRDHGGHAVAMVWSLRHVYGMAPGEVFWAASDVGWVVGHSYIVYAPLLLGCTTVVYEGKPVGTPDAGAFWRVIQEHQVAVLFTAPTAFRAIKREDPRAELLKRYDLGRFRALFLAGERCDPDTLEWAQRILGVPVIDHWWQTETGWAIAANCLGIEPLPVKPGSPTRAVPGYDVRVLDDAGEPVKPGDIGRLMLKLPLPPGCLTTLWGNDARFVQSYLSTQPGYYLTGDAGYMDEDGYIFVMSRIDDIINVAGHRLSTGGIEAVLASHPDVAECAVIGAADQLKGELPLGLVVLKSGVKRDPQTLIQELVDLVRDQIGPVAAFKTVVIVERLPKTRSGKILRGTMKAIADGKDYKLPATIDDPAILGEIQQALEAIGYAKPR</sequence>
<dbReference type="OrthoDB" id="9803968at2"/>
<dbReference type="PANTHER" id="PTHR43347">
    <property type="entry name" value="ACYL-COA SYNTHETASE"/>
    <property type="match status" value="1"/>
</dbReference>
<dbReference type="KEGG" id="ttp:E6P07_13490"/>
<proteinExistence type="inferred from homology"/>
<dbReference type="InterPro" id="IPR000873">
    <property type="entry name" value="AMP-dep_synth/lig_dom"/>
</dbReference>
<dbReference type="CDD" id="cd05967">
    <property type="entry name" value="PrpE"/>
    <property type="match status" value="1"/>
</dbReference>
<evidence type="ECO:0000259" key="4">
    <source>
        <dbReference type="Pfam" id="PF16177"/>
    </source>
</evidence>
<evidence type="ECO:0000313" key="6">
    <source>
        <dbReference type="Proteomes" id="UP000426424"/>
    </source>
</evidence>
<dbReference type="Pfam" id="PF00501">
    <property type="entry name" value="AMP-binding"/>
    <property type="match status" value="1"/>
</dbReference>
<dbReference type="PANTHER" id="PTHR43347:SF3">
    <property type="entry name" value="ACYL-COA SYNTHETASE SHORT-CHAIN FAMILY MEMBER 3, MITOCHONDRIAL"/>
    <property type="match status" value="1"/>
</dbReference>
<dbReference type="Gene3D" id="3.30.300.30">
    <property type="match status" value="1"/>
</dbReference>
<dbReference type="PROSITE" id="PS00455">
    <property type="entry name" value="AMP_BINDING"/>
    <property type="match status" value="1"/>
</dbReference>